<proteinExistence type="predicted"/>
<sequence length="225" mass="25574">MSLSTQKNFGLSRKKALSSKSVKADKPREPKKVSCKVCKAKYVKLSMSHVACLPACAIEWAKRQREKREREAMRADRVADRAKKEAMKPRPQLIKEAQTAFNRYVRARDAFQPCICCGRPLTDSQGLNSHNVDAGHYRSVGSAPHLRFDERNCHAQLVHCNRYGAGRAVDYRLGLIERIGLEAVEALECDQESRNWTHDDLRSIRRLYQLKLKNLLAARAEGQAV</sequence>
<feature type="region of interest" description="Disordered" evidence="1">
    <location>
        <begin position="1"/>
        <end position="25"/>
    </location>
</feature>
<dbReference type="InterPro" id="IPR008713">
    <property type="entry name" value="Phage_lambda_NinG"/>
</dbReference>
<protein>
    <submittedName>
        <fullName evidence="2">Recombination protein NinG</fullName>
    </submittedName>
</protein>
<organism evidence="2 3">
    <name type="scientific">Herbaspirillum chlorophenolicum</name>
    <dbReference type="NCBI Taxonomy" id="211589"/>
    <lineage>
        <taxon>Bacteria</taxon>
        <taxon>Pseudomonadati</taxon>
        <taxon>Pseudomonadota</taxon>
        <taxon>Betaproteobacteria</taxon>
        <taxon>Burkholderiales</taxon>
        <taxon>Oxalobacteraceae</taxon>
        <taxon>Herbaspirillum</taxon>
    </lineage>
</organism>
<dbReference type="RefSeq" id="WP_402703636.1">
    <property type="nucleotide sequence ID" value="NZ_JBIUZV010000023.1"/>
</dbReference>
<reference evidence="2 3" key="1">
    <citation type="submission" date="2024-10" db="EMBL/GenBank/DDBJ databases">
        <title>The Natural Products Discovery Center: Release of the First 8490 Sequenced Strains for Exploring Actinobacteria Biosynthetic Diversity.</title>
        <authorList>
            <person name="Kalkreuter E."/>
            <person name="Kautsar S.A."/>
            <person name="Yang D."/>
            <person name="Bader C.D."/>
            <person name="Teijaro C.N."/>
            <person name="Fluegel L."/>
            <person name="Davis C.M."/>
            <person name="Simpson J.R."/>
            <person name="Lauterbach L."/>
            <person name="Steele A.D."/>
            <person name="Gui C."/>
            <person name="Meng S."/>
            <person name="Li G."/>
            <person name="Viehrig K."/>
            <person name="Ye F."/>
            <person name="Su P."/>
            <person name="Kiefer A.F."/>
            <person name="Nichols A."/>
            <person name="Cepeda A.J."/>
            <person name="Yan W."/>
            <person name="Fan B."/>
            <person name="Jiang Y."/>
            <person name="Adhikari A."/>
            <person name="Zheng C.-J."/>
            <person name="Schuster L."/>
            <person name="Cowan T.M."/>
            <person name="Smanski M.J."/>
            <person name="Chevrette M.G."/>
            <person name="De Carvalho L.P.S."/>
            <person name="Shen B."/>
        </authorList>
    </citation>
    <scope>NUCLEOTIDE SEQUENCE [LARGE SCALE GENOMIC DNA]</scope>
    <source>
        <strain evidence="2 3">NPDC087045</strain>
    </source>
</reference>
<evidence type="ECO:0000313" key="2">
    <source>
        <dbReference type="EMBL" id="MFJ3048541.1"/>
    </source>
</evidence>
<gene>
    <name evidence="2" type="ORF">ACIPEN_22125</name>
</gene>
<keyword evidence="3" id="KW-1185">Reference proteome</keyword>
<dbReference type="Pfam" id="PF05766">
    <property type="entry name" value="NinG"/>
    <property type="match status" value="1"/>
</dbReference>
<dbReference type="Proteomes" id="UP001617427">
    <property type="component" value="Unassembled WGS sequence"/>
</dbReference>
<comment type="caution">
    <text evidence="2">The sequence shown here is derived from an EMBL/GenBank/DDBJ whole genome shotgun (WGS) entry which is preliminary data.</text>
</comment>
<dbReference type="EMBL" id="JBIUZV010000023">
    <property type="protein sequence ID" value="MFJ3048541.1"/>
    <property type="molecule type" value="Genomic_DNA"/>
</dbReference>
<evidence type="ECO:0000256" key="1">
    <source>
        <dbReference type="SAM" id="MobiDB-lite"/>
    </source>
</evidence>
<evidence type="ECO:0000313" key="3">
    <source>
        <dbReference type="Proteomes" id="UP001617427"/>
    </source>
</evidence>
<name>A0ABW8F5H8_9BURK</name>
<accession>A0ABW8F5H8</accession>